<keyword evidence="4" id="KW-1185">Reference proteome</keyword>
<feature type="domain" description="HTH cro/C1-type" evidence="2">
    <location>
        <begin position="15"/>
        <end position="50"/>
    </location>
</feature>
<gene>
    <name evidence="3" type="ORF">ACFFGN_19615</name>
</gene>
<protein>
    <submittedName>
        <fullName evidence="3">Helix-turn-helix domain-containing protein</fullName>
    </submittedName>
</protein>
<dbReference type="InterPro" id="IPR010982">
    <property type="entry name" value="Lambda_DNA-bd_dom_sf"/>
</dbReference>
<organism evidence="3 4">
    <name type="scientific">Kribbella deserti</name>
    <dbReference type="NCBI Taxonomy" id="1926257"/>
    <lineage>
        <taxon>Bacteria</taxon>
        <taxon>Bacillati</taxon>
        <taxon>Actinomycetota</taxon>
        <taxon>Actinomycetes</taxon>
        <taxon>Propionibacteriales</taxon>
        <taxon>Kribbellaceae</taxon>
        <taxon>Kribbella</taxon>
    </lineage>
</organism>
<feature type="region of interest" description="Disordered" evidence="1">
    <location>
        <begin position="75"/>
        <end position="95"/>
    </location>
</feature>
<accession>A0ABV6QNS1</accession>
<dbReference type="Pfam" id="PF13560">
    <property type="entry name" value="HTH_31"/>
    <property type="match status" value="1"/>
</dbReference>
<dbReference type="Proteomes" id="UP001589890">
    <property type="component" value="Unassembled WGS sequence"/>
</dbReference>
<evidence type="ECO:0000313" key="3">
    <source>
        <dbReference type="EMBL" id="MFC0626296.1"/>
    </source>
</evidence>
<evidence type="ECO:0000313" key="4">
    <source>
        <dbReference type="Proteomes" id="UP001589890"/>
    </source>
</evidence>
<evidence type="ECO:0000256" key="1">
    <source>
        <dbReference type="SAM" id="MobiDB-lite"/>
    </source>
</evidence>
<dbReference type="PROSITE" id="PS50943">
    <property type="entry name" value="HTH_CROC1"/>
    <property type="match status" value="1"/>
</dbReference>
<dbReference type="SMART" id="SM00530">
    <property type="entry name" value="HTH_XRE"/>
    <property type="match status" value="1"/>
</dbReference>
<proteinExistence type="predicted"/>
<comment type="caution">
    <text evidence="3">The sequence shown here is derived from an EMBL/GenBank/DDBJ whole genome shotgun (WGS) entry which is preliminary data.</text>
</comment>
<dbReference type="InterPro" id="IPR001387">
    <property type="entry name" value="Cro/C1-type_HTH"/>
</dbReference>
<evidence type="ECO:0000259" key="2">
    <source>
        <dbReference type="PROSITE" id="PS50943"/>
    </source>
</evidence>
<dbReference type="Gene3D" id="1.10.260.40">
    <property type="entry name" value="lambda repressor-like DNA-binding domains"/>
    <property type="match status" value="1"/>
</dbReference>
<dbReference type="CDD" id="cd00093">
    <property type="entry name" value="HTH_XRE"/>
    <property type="match status" value="1"/>
</dbReference>
<dbReference type="RefSeq" id="WP_380049597.1">
    <property type="nucleotide sequence ID" value="NZ_JBHLTC010000023.1"/>
</dbReference>
<reference evidence="3 4" key="1">
    <citation type="submission" date="2024-09" db="EMBL/GenBank/DDBJ databases">
        <authorList>
            <person name="Sun Q."/>
            <person name="Mori K."/>
        </authorList>
    </citation>
    <scope>NUCLEOTIDE SEQUENCE [LARGE SCALE GENOMIC DNA]</scope>
    <source>
        <strain evidence="3 4">CGMCC 1.15906</strain>
    </source>
</reference>
<dbReference type="EMBL" id="JBHLTC010000023">
    <property type="protein sequence ID" value="MFC0626296.1"/>
    <property type="molecule type" value="Genomic_DNA"/>
</dbReference>
<sequence>MSEADADDGQFGRELRRLREQAGLTQVRLAARLGYNHTYVSKLESGARVPRMAFAGGADELLGAGGSLIALAEGARAQRQKHGDGHTADGVPFPVPPLEVPPAQVEPRRIRLPSYGVTCPLHGMDGCMVFTPANGLEGLIDGSARTVGARTVHGLAAMLVAHIEADVEGRVAELCAPVEQTLAALMDLMPRASESMTKALLRLAAQYADLAAWQRIKRGQHGIGMIWLHRSVEWATAARDSPTACGALSSMSSLALLEGDGATAMEYARAAGALDPSRRWIAVQAGLAEARGQALLGDRREVARLTGQAQRIAERLGEQDRVEAPWFFDAEGATYMASHFSGALRDLTETTGDRAIAGRAAMFAESALATVPDRMPVSRLLLTIRLADTQACGGALDAAVEVARPVLAAAQASGSTLIGHELDRLRIRLGSRGRDLLTDL</sequence>
<name>A0ABV6QNS1_9ACTN</name>
<dbReference type="SUPFAM" id="SSF47413">
    <property type="entry name" value="lambda repressor-like DNA-binding domains"/>
    <property type="match status" value="1"/>
</dbReference>